<proteinExistence type="inferred from homology"/>
<feature type="binding site" evidence="7">
    <location>
        <begin position="92"/>
        <end position="94"/>
    </location>
    <ligand>
        <name>FMN</name>
        <dbReference type="ChEBI" id="CHEBI:58210"/>
    </ligand>
</feature>
<evidence type="ECO:0000256" key="1">
    <source>
        <dbReference type="ARBA" id="ARBA00001917"/>
    </source>
</evidence>
<dbReference type="GO" id="GO:0016614">
    <property type="term" value="F:oxidoreductase activity, acting on CH-OH group of donors"/>
    <property type="evidence" value="ECO:0007669"/>
    <property type="project" value="UniProtKB-ARBA"/>
</dbReference>
<feature type="binding site" evidence="7">
    <location>
        <position position="151"/>
    </location>
    <ligand>
        <name>glyoxylate</name>
        <dbReference type="ChEBI" id="CHEBI:36655"/>
    </ligand>
</feature>
<feature type="active site" description="Proton acceptor" evidence="6">
    <location>
        <position position="294"/>
    </location>
</feature>
<dbReference type="FunFam" id="3.20.20.70:FF:000029">
    <property type="entry name" value="L-lactate dehydrogenase"/>
    <property type="match status" value="1"/>
</dbReference>
<dbReference type="CDD" id="cd02809">
    <property type="entry name" value="alpha_hydroxyacid_oxid_FMN"/>
    <property type="match status" value="1"/>
</dbReference>
<dbReference type="InterPro" id="IPR000262">
    <property type="entry name" value="FMN-dep_DH"/>
</dbReference>
<feature type="binding site" evidence="7">
    <location>
        <position position="39"/>
    </location>
    <ligand>
        <name>glyoxylate</name>
        <dbReference type="ChEBI" id="CHEBI:36655"/>
    </ligand>
</feature>
<dbReference type="PANTHER" id="PTHR10578">
    <property type="entry name" value="S -2-HYDROXY-ACID OXIDASE-RELATED"/>
    <property type="match status" value="1"/>
</dbReference>
<comment type="cofactor">
    <cofactor evidence="1">
        <name>FMN</name>
        <dbReference type="ChEBI" id="CHEBI:58210"/>
    </cofactor>
</comment>
<comment type="similarity">
    <text evidence="5">Belongs to the FMN-dependent alpha-hydroxy acid dehydrogenase family.</text>
</comment>
<feature type="domain" description="FMN hydroxy acid dehydrogenase" evidence="8">
    <location>
        <begin position="13"/>
        <end position="408"/>
    </location>
</feature>
<reference evidence="9 10" key="1">
    <citation type="submission" date="2016-05" db="EMBL/GenBank/DDBJ databases">
        <title>A degradative enzymes factory behind the ericoid mycorrhizal symbiosis.</title>
        <authorList>
            <consortium name="DOE Joint Genome Institute"/>
            <person name="Martino E."/>
            <person name="Morin E."/>
            <person name="Grelet G."/>
            <person name="Kuo A."/>
            <person name="Kohler A."/>
            <person name="Daghino S."/>
            <person name="Barry K."/>
            <person name="Choi C."/>
            <person name="Cichocki N."/>
            <person name="Clum A."/>
            <person name="Copeland A."/>
            <person name="Hainaut M."/>
            <person name="Haridas S."/>
            <person name="Labutti K."/>
            <person name="Lindquist E."/>
            <person name="Lipzen A."/>
            <person name="Khouja H.-R."/>
            <person name="Murat C."/>
            <person name="Ohm R."/>
            <person name="Olson A."/>
            <person name="Spatafora J."/>
            <person name="Veneault-Fourrey C."/>
            <person name="Henrissat B."/>
            <person name="Grigoriev I."/>
            <person name="Martin F."/>
            <person name="Perotto S."/>
        </authorList>
    </citation>
    <scope>NUCLEOTIDE SEQUENCE [LARGE SCALE GENOMIC DNA]</scope>
    <source>
        <strain evidence="9 10">UAMH 7357</strain>
    </source>
</reference>
<dbReference type="PIRSF" id="PIRSF000138">
    <property type="entry name" value="Al-hdrx_acd_dh"/>
    <property type="match status" value="1"/>
</dbReference>
<evidence type="ECO:0000256" key="4">
    <source>
        <dbReference type="ARBA" id="ARBA00023002"/>
    </source>
</evidence>
<keyword evidence="3 7" id="KW-0288">FMN</keyword>
<dbReference type="EMBL" id="KZ613464">
    <property type="protein sequence ID" value="PMD28515.1"/>
    <property type="molecule type" value="Genomic_DNA"/>
</dbReference>
<feature type="binding site" evidence="7">
    <location>
        <position position="149"/>
    </location>
    <ligand>
        <name>FMN</name>
        <dbReference type="ChEBI" id="CHEBI:58210"/>
    </ligand>
</feature>
<dbReference type="Gene3D" id="3.20.20.70">
    <property type="entry name" value="Aldolase class I"/>
    <property type="match status" value="1"/>
</dbReference>
<evidence type="ECO:0000259" key="8">
    <source>
        <dbReference type="PROSITE" id="PS51349"/>
    </source>
</evidence>
<dbReference type="Pfam" id="PF01070">
    <property type="entry name" value="FMN_dh"/>
    <property type="match status" value="1"/>
</dbReference>
<feature type="binding site" evidence="7">
    <location>
        <begin position="334"/>
        <end position="338"/>
    </location>
    <ligand>
        <name>FMN</name>
        <dbReference type="ChEBI" id="CHEBI:58210"/>
    </ligand>
</feature>
<feature type="binding site" evidence="7">
    <location>
        <position position="294"/>
    </location>
    <ligand>
        <name>glyoxylate</name>
        <dbReference type="ChEBI" id="CHEBI:36655"/>
    </ligand>
</feature>
<dbReference type="InterPro" id="IPR012133">
    <property type="entry name" value="Alpha-hydoxy_acid_DH_FMN"/>
</dbReference>
<evidence type="ECO:0000256" key="3">
    <source>
        <dbReference type="ARBA" id="ARBA00022643"/>
    </source>
</evidence>
<name>A0A2J6QQI0_9HELO</name>
<dbReference type="OrthoDB" id="1925334at2759"/>
<gene>
    <name evidence="9" type="ORF">NA56DRAFT_614941</name>
</gene>
<keyword evidence="10" id="KW-1185">Reference proteome</keyword>
<dbReference type="PANTHER" id="PTHR10578:SF149">
    <property type="entry name" value="2-HYDROXYACID OXIDASE 2"/>
    <property type="match status" value="1"/>
</dbReference>
<evidence type="ECO:0000313" key="9">
    <source>
        <dbReference type="EMBL" id="PMD28515.1"/>
    </source>
</evidence>
<dbReference type="InterPro" id="IPR037396">
    <property type="entry name" value="FMN_HAD"/>
</dbReference>
<evidence type="ECO:0000256" key="7">
    <source>
        <dbReference type="PIRSR" id="PIRSR000138-2"/>
    </source>
</evidence>
<feature type="binding site" evidence="7">
    <location>
        <position position="297"/>
    </location>
    <ligand>
        <name>glyoxylate</name>
        <dbReference type="ChEBI" id="CHEBI:36655"/>
    </ligand>
</feature>
<feature type="binding site" evidence="7">
    <location>
        <position position="186"/>
    </location>
    <ligand>
        <name>glyoxylate</name>
        <dbReference type="ChEBI" id="CHEBI:36655"/>
    </ligand>
</feature>
<dbReference type="AlphaFoldDB" id="A0A2J6QQI0"/>
<feature type="binding site" evidence="7">
    <location>
        <begin position="357"/>
        <end position="358"/>
    </location>
    <ligand>
        <name>FMN</name>
        <dbReference type="ChEBI" id="CHEBI:58210"/>
    </ligand>
</feature>
<evidence type="ECO:0000256" key="5">
    <source>
        <dbReference type="ARBA" id="ARBA00024042"/>
    </source>
</evidence>
<protein>
    <submittedName>
        <fullName evidence="9">S-2-hydroxy-acid oxidase</fullName>
    </submittedName>
</protein>
<dbReference type="PROSITE" id="PS00557">
    <property type="entry name" value="FMN_HYDROXY_ACID_DH_1"/>
    <property type="match status" value="1"/>
</dbReference>
<accession>A0A2J6QQI0</accession>
<keyword evidence="4" id="KW-0560">Oxidoreductase</keyword>
<dbReference type="Proteomes" id="UP000235672">
    <property type="component" value="Unassembled WGS sequence"/>
</dbReference>
<feature type="binding site" evidence="7">
    <location>
        <position position="177"/>
    </location>
    <ligand>
        <name>FMN</name>
        <dbReference type="ChEBI" id="CHEBI:58210"/>
    </ligand>
</feature>
<dbReference type="STRING" id="1745343.A0A2J6QQI0"/>
<dbReference type="PROSITE" id="PS51349">
    <property type="entry name" value="FMN_HYDROXY_ACID_DH_2"/>
    <property type="match status" value="1"/>
</dbReference>
<dbReference type="GO" id="GO:0010181">
    <property type="term" value="F:FMN binding"/>
    <property type="evidence" value="ECO:0007669"/>
    <property type="project" value="InterPro"/>
</dbReference>
<feature type="binding site" evidence="7">
    <location>
        <position position="270"/>
    </location>
    <ligand>
        <name>FMN</name>
        <dbReference type="ChEBI" id="CHEBI:58210"/>
    </ligand>
</feature>
<evidence type="ECO:0000256" key="6">
    <source>
        <dbReference type="PIRSR" id="PIRSR000138-1"/>
    </source>
</evidence>
<dbReference type="InterPro" id="IPR008259">
    <property type="entry name" value="FMN_hydac_DH_AS"/>
</dbReference>
<feature type="binding site" evidence="7">
    <location>
        <position position="292"/>
    </location>
    <ligand>
        <name>FMN</name>
        <dbReference type="ChEBI" id="CHEBI:58210"/>
    </ligand>
</feature>
<keyword evidence="2 7" id="KW-0285">Flavoprotein</keyword>
<dbReference type="SUPFAM" id="SSF51395">
    <property type="entry name" value="FMN-linked oxidoreductases"/>
    <property type="match status" value="1"/>
</dbReference>
<sequence length="416" mass="44861">MADESEPSKNGPQGQIDPITVAEIASIAKTRIKKEFWDYYECGADTQTVLHENEAAFKALKILPRVLRDVSKVDTSTTLFGRSYSVPFGFAPSAMQKLAGGEGEMDVARAAVKLGVNLTLSSQSTTSLEDVMSCKKKSSGGADPAFWMQLYLTKDPEKSVPLIKRAEAARYEALVLTVDTPVLGNRLNERKVPLVLPEGLHLANIEPSTHSPQTERKPTFNRRLMDSRTHEAAEAILKEAGGGTHSNSLTWETTLPFLRKAAPRMKIILKGIMTPEDAVLAVKYGADALVVSNHGGRQLDETSSTIEALPAIHAALATGSSELGKKNRIPVLFDGGVRHGADIFKALALGADFVLIGRPVLWGLGYKGQEGVETVINVLERELSRTMALAGVTNVEGITREYIGVKNVGGFGVSKL</sequence>
<dbReference type="InterPro" id="IPR013785">
    <property type="entry name" value="Aldolase_TIM"/>
</dbReference>
<organism evidence="9 10">
    <name type="scientific">Hyaloscypha hepaticicola</name>
    <dbReference type="NCBI Taxonomy" id="2082293"/>
    <lineage>
        <taxon>Eukaryota</taxon>
        <taxon>Fungi</taxon>
        <taxon>Dikarya</taxon>
        <taxon>Ascomycota</taxon>
        <taxon>Pezizomycotina</taxon>
        <taxon>Leotiomycetes</taxon>
        <taxon>Helotiales</taxon>
        <taxon>Hyaloscyphaceae</taxon>
        <taxon>Hyaloscypha</taxon>
    </lineage>
</organism>
<evidence type="ECO:0000313" key="10">
    <source>
        <dbReference type="Proteomes" id="UP000235672"/>
    </source>
</evidence>
<feature type="binding site" evidence="7">
    <location>
        <position position="121"/>
    </location>
    <ligand>
        <name>FMN</name>
        <dbReference type="ChEBI" id="CHEBI:58210"/>
    </ligand>
</feature>
<evidence type="ECO:0000256" key="2">
    <source>
        <dbReference type="ARBA" id="ARBA00022630"/>
    </source>
</evidence>